<feature type="compositionally biased region" description="Low complexity" evidence="1">
    <location>
        <begin position="20"/>
        <end position="35"/>
    </location>
</feature>
<dbReference type="Gene3D" id="3.40.50.1820">
    <property type="entry name" value="alpha/beta hydrolase"/>
    <property type="match status" value="1"/>
</dbReference>
<keyword evidence="4" id="KW-1185">Reference proteome</keyword>
<feature type="compositionally biased region" description="Basic residues" evidence="1">
    <location>
        <begin position="8"/>
        <end position="19"/>
    </location>
</feature>
<dbReference type="InterPro" id="IPR003386">
    <property type="entry name" value="LACT/PDAT_acylTrfase"/>
</dbReference>
<evidence type="ECO:0000256" key="1">
    <source>
        <dbReference type="SAM" id="MobiDB-lite"/>
    </source>
</evidence>
<comment type="caution">
    <text evidence="3">The sequence shown here is derived from an EMBL/GenBank/DDBJ whole genome shotgun (WGS) entry which is preliminary data.</text>
</comment>
<protein>
    <recommendedName>
        <fullName evidence="5">Phospholipid:diacylglycerol acyltransferase</fullName>
    </recommendedName>
</protein>
<reference evidence="3" key="1">
    <citation type="journal article" date="2021" name="Open Biol.">
        <title>Shared evolutionary footprints suggest mitochondrial oxidative damage underlies multiple complex I losses in fungi.</title>
        <authorList>
            <person name="Schikora-Tamarit M.A."/>
            <person name="Marcet-Houben M."/>
            <person name="Nosek J."/>
            <person name="Gabaldon T."/>
        </authorList>
    </citation>
    <scope>NUCLEOTIDE SEQUENCE</scope>
    <source>
        <strain evidence="3">CBS2887</strain>
    </source>
</reference>
<gene>
    <name evidence="3" type="ORF">WICPIJ_002291</name>
</gene>
<sequence length="669" mass="74593">MAGTAKNRTTRGNRSKKPKGSSSTGTTNTTDNDSSLSKPTNEHTDDDKHSSQTAPKKQRKAFRDSRSMTFIIGAILGLLLALYFGAKHHPSTAELDLDTLLNFSGLNEVLDDWKDTLALPSGIQSILNDFTASLTAKEAKGKDGISTESFKVGEFMKSEYQLTSKHPIVMVPGVISTGIESWSLTGPTPQCPSKPHFRKRLWGSTYMLRTMVLDKACWLKHIMLDPETGLDPEGVKMRAAQGFEAADFFMIGYWLWSKILENLAVIGYEPNTMSTASYDWRLSYLDLERRDGYFTKLKKSIEDSYQRTGEKSVLVGHSMGSQVVYYFMKWAEAEGADYGNGGANWVNTYIDSFVDISGSILGAPKAVPALLSGEMKDTVQLNALAVYGLEKFFSRRERLDMLRSFGGVASMLPKGGDFIWGGADYPSFEDHIGNQTSGHSHKAFVQFADSGENGEYSNKSYTLAESLDLLLDESPEYFQRRTKEHYSYGVATTAQELITNNQDHTKWSNPLEAALPNAPDLKIYCFYGYGNPTERSYIYEKDKDPNQSRINITISTDTKSESVFLTDGDGTLPLLTHAMCHKWKTSQHLNPGSSEVKIVELKHEPDRFDIRGGAQTAEHVDILGSAKLNELILKVASGRGDLIEEKLDTGLNDWVQERVWLDFEEKNLL</sequence>
<dbReference type="SUPFAM" id="SSF53474">
    <property type="entry name" value="alpha/beta-Hydrolases"/>
    <property type="match status" value="1"/>
</dbReference>
<dbReference type="AlphaFoldDB" id="A0A9P8Q9Z1"/>
<feature type="transmembrane region" description="Helical" evidence="2">
    <location>
        <begin position="67"/>
        <end position="86"/>
    </location>
</feature>
<accession>A0A9P8Q9Z1</accession>
<name>A0A9P8Q9Z1_WICPI</name>
<dbReference type="PANTHER" id="PTHR11440">
    <property type="entry name" value="LECITHIN-CHOLESTEROL ACYLTRANSFERASE-RELATED"/>
    <property type="match status" value="1"/>
</dbReference>
<evidence type="ECO:0000256" key="2">
    <source>
        <dbReference type="SAM" id="Phobius"/>
    </source>
</evidence>
<proteinExistence type="predicted"/>
<dbReference type="Pfam" id="PF02450">
    <property type="entry name" value="LCAT"/>
    <property type="match status" value="1"/>
</dbReference>
<keyword evidence="2" id="KW-0812">Transmembrane</keyword>
<feature type="region of interest" description="Disordered" evidence="1">
    <location>
        <begin position="1"/>
        <end position="61"/>
    </location>
</feature>
<dbReference type="Proteomes" id="UP000774326">
    <property type="component" value="Unassembled WGS sequence"/>
</dbReference>
<organism evidence="3 4">
    <name type="scientific">Wickerhamomyces pijperi</name>
    <name type="common">Yeast</name>
    <name type="synonym">Pichia pijperi</name>
    <dbReference type="NCBI Taxonomy" id="599730"/>
    <lineage>
        <taxon>Eukaryota</taxon>
        <taxon>Fungi</taxon>
        <taxon>Dikarya</taxon>
        <taxon>Ascomycota</taxon>
        <taxon>Saccharomycotina</taxon>
        <taxon>Saccharomycetes</taxon>
        <taxon>Phaffomycetales</taxon>
        <taxon>Wickerhamomycetaceae</taxon>
        <taxon>Wickerhamomyces</taxon>
    </lineage>
</organism>
<dbReference type="GO" id="GO:0008374">
    <property type="term" value="F:O-acyltransferase activity"/>
    <property type="evidence" value="ECO:0007669"/>
    <property type="project" value="InterPro"/>
</dbReference>
<dbReference type="GO" id="GO:0006629">
    <property type="term" value="P:lipid metabolic process"/>
    <property type="evidence" value="ECO:0007669"/>
    <property type="project" value="InterPro"/>
</dbReference>
<dbReference type="OrthoDB" id="190846at2759"/>
<keyword evidence="2" id="KW-1133">Transmembrane helix</keyword>
<evidence type="ECO:0000313" key="3">
    <source>
        <dbReference type="EMBL" id="KAH3686728.1"/>
    </source>
</evidence>
<reference evidence="3" key="2">
    <citation type="submission" date="2021-01" db="EMBL/GenBank/DDBJ databases">
        <authorList>
            <person name="Schikora-Tamarit M.A."/>
        </authorList>
    </citation>
    <scope>NUCLEOTIDE SEQUENCE</scope>
    <source>
        <strain evidence="3">CBS2887</strain>
    </source>
</reference>
<dbReference type="EMBL" id="JAEUBG010001229">
    <property type="protein sequence ID" value="KAH3686728.1"/>
    <property type="molecule type" value="Genomic_DNA"/>
</dbReference>
<keyword evidence="2" id="KW-0472">Membrane</keyword>
<evidence type="ECO:0008006" key="5">
    <source>
        <dbReference type="Google" id="ProtNLM"/>
    </source>
</evidence>
<feature type="compositionally biased region" description="Basic and acidic residues" evidence="1">
    <location>
        <begin position="40"/>
        <end position="50"/>
    </location>
</feature>
<dbReference type="InterPro" id="IPR029058">
    <property type="entry name" value="AB_hydrolase_fold"/>
</dbReference>
<evidence type="ECO:0000313" key="4">
    <source>
        <dbReference type="Proteomes" id="UP000774326"/>
    </source>
</evidence>